<dbReference type="EMBL" id="GBRH01256662">
    <property type="protein sequence ID" value="JAD41233.1"/>
    <property type="molecule type" value="Transcribed_RNA"/>
</dbReference>
<evidence type="ECO:0000313" key="1">
    <source>
        <dbReference type="EMBL" id="JAD41233.1"/>
    </source>
</evidence>
<name>A0A0A8ZU86_ARUDO</name>
<dbReference type="AlphaFoldDB" id="A0A0A8ZU86"/>
<organism evidence="1">
    <name type="scientific">Arundo donax</name>
    <name type="common">Giant reed</name>
    <name type="synonym">Donax arundinaceus</name>
    <dbReference type="NCBI Taxonomy" id="35708"/>
    <lineage>
        <taxon>Eukaryota</taxon>
        <taxon>Viridiplantae</taxon>
        <taxon>Streptophyta</taxon>
        <taxon>Embryophyta</taxon>
        <taxon>Tracheophyta</taxon>
        <taxon>Spermatophyta</taxon>
        <taxon>Magnoliopsida</taxon>
        <taxon>Liliopsida</taxon>
        <taxon>Poales</taxon>
        <taxon>Poaceae</taxon>
        <taxon>PACMAD clade</taxon>
        <taxon>Arundinoideae</taxon>
        <taxon>Arundineae</taxon>
        <taxon>Arundo</taxon>
    </lineage>
</organism>
<sequence>MGWLIYLKEWIQYYPCPWVNQSKQLLLNGMLISSYNKSNAYSHFKRWNIWLQSHTSYCSLFTTEIPTNRT</sequence>
<accession>A0A0A8ZU86</accession>
<reference evidence="1" key="2">
    <citation type="journal article" date="2015" name="Data Brief">
        <title>Shoot transcriptome of the giant reed, Arundo donax.</title>
        <authorList>
            <person name="Barrero R.A."/>
            <person name="Guerrero F.D."/>
            <person name="Moolhuijzen P."/>
            <person name="Goolsby J.A."/>
            <person name="Tidwell J."/>
            <person name="Bellgard S.E."/>
            <person name="Bellgard M.I."/>
        </authorList>
    </citation>
    <scope>NUCLEOTIDE SEQUENCE</scope>
    <source>
        <tissue evidence="1">Shoot tissue taken approximately 20 cm above the soil surface</tissue>
    </source>
</reference>
<proteinExistence type="predicted"/>
<reference evidence="1" key="1">
    <citation type="submission" date="2014-09" db="EMBL/GenBank/DDBJ databases">
        <authorList>
            <person name="Magalhaes I.L.F."/>
            <person name="Oliveira U."/>
            <person name="Santos F.R."/>
            <person name="Vidigal T.H.D.A."/>
            <person name="Brescovit A.D."/>
            <person name="Santos A.J."/>
        </authorList>
    </citation>
    <scope>NUCLEOTIDE SEQUENCE</scope>
    <source>
        <tissue evidence="1">Shoot tissue taken approximately 20 cm above the soil surface</tissue>
    </source>
</reference>
<protein>
    <submittedName>
        <fullName evidence="1">Uncharacterized protein</fullName>
    </submittedName>
</protein>